<reference evidence="1 2" key="1">
    <citation type="submission" date="2019-01" db="EMBL/GenBank/DDBJ databases">
        <title>Sinorhodobacter populi sp. nov. isolated from the symptomatic bark tissue of Populus euramericana canker.</title>
        <authorList>
            <person name="Xu G."/>
        </authorList>
    </citation>
    <scope>NUCLEOTIDE SEQUENCE [LARGE SCALE GENOMIC DNA]</scope>
    <source>
        <strain evidence="1 2">2D-5</strain>
    </source>
</reference>
<accession>A0A443IRM9</accession>
<reference evidence="1 2" key="2">
    <citation type="submission" date="2019-01" db="EMBL/GenBank/DDBJ databases">
        <authorList>
            <person name="Li Y."/>
        </authorList>
    </citation>
    <scope>NUCLEOTIDE SEQUENCE [LARGE SCALE GENOMIC DNA]</scope>
    <source>
        <strain evidence="1 2">2D-5</strain>
    </source>
</reference>
<evidence type="ECO:0000313" key="2">
    <source>
        <dbReference type="Proteomes" id="UP000285710"/>
    </source>
</evidence>
<dbReference type="AlphaFoldDB" id="A0A443IRM9"/>
<organism evidence="1 2">
    <name type="scientific">Paenirhodobacter populi</name>
    <dbReference type="NCBI Taxonomy" id="2306993"/>
    <lineage>
        <taxon>Bacteria</taxon>
        <taxon>Pseudomonadati</taxon>
        <taxon>Pseudomonadota</taxon>
        <taxon>Alphaproteobacteria</taxon>
        <taxon>Rhodobacterales</taxon>
        <taxon>Rhodobacter group</taxon>
        <taxon>Paenirhodobacter</taxon>
    </lineage>
</organism>
<dbReference type="RefSeq" id="WP_128270231.1">
    <property type="nucleotide sequence ID" value="NZ_SAUW01000015.1"/>
</dbReference>
<dbReference type="Proteomes" id="UP000285710">
    <property type="component" value="Unassembled WGS sequence"/>
</dbReference>
<evidence type="ECO:0008006" key="3">
    <source>
        <dbReference type="Google" id="ProtNLM"/>
    </source>
</evidence>
<dbReference type="EMBL" id="SAUW01000015">
    <property type="protein sequence ID" value="RWR09194.1"/>
    <property type="molecule type" value="Genomic_DNA"/>
</dbReference>
<gene>
    <name evidence="1" type="ORF">D2T33_14445</name>
</gene>
<proteinExistence type="predicted"/>
<comment type="caution">
    <text evidence="1">The sequence shown here is derived from an EMBL/GenBank/DDBJ whole genome shotgun (WGS) entry which is preliminary data.</text>
</comment>
<name>A0A443IRM9_9RHOB</name>
<keyword evidence="2" id="KW-1185">Reference proteome</keyword>
<protein>
    <recommendedName>
        <fullName evidence="3">Type II toxin-antitoxin system ParD family antitoxin</fullName>
    </recommendedName>
</protein>
<sequence length="95" mass="10260">MGVHKQSVSFTETAFDFARELVESGEYPNVSAAVSGELARAKAGRDRERALFEAEVQRRLALPLDQWEPVGDPGGLTMDARQHLAARAKSGGFSG</sequence>
<evidence type="ECO:0000313" key="1">
    <source>
        <dbReference type="EMBL" id="RWR09194.1"/>
    </source>
</evidence>